<accession>B4VRK5</accession>
<dbReference type="GO" id="GO:0042910">
    <property type="term" value="F:xenobiotic transmembrane transporter activity"/>
    <property type="evidence" value="ECO:0007669"/>
    <property type="project" value="TreeGrafter"/>
</dbReference>
<dbReference type="GO" id="GO:0005886">
    <property type="term" value="C:plasma membrane"/>
    <property type="evidence" value="ECO:0007669"/>
    <property type="project" value="TreeGrafter"/>
</dbReference>
<reference evidence="2 3" key="1">
    <citation type="submission" date="2008-07" db="EMBL/GenBank/DDBJ databases">
        <authorList>
            <person name="Tandeau de Marsac N."/>
            <person name="Ferriera S."/>
            <person name="Johnson J."/>
            <person name="Kravitz S."/>
            <person name="Beeson K."/>
            <person name="Sutton G."/>
            <person name="Rogers Y.-H."/>
            <person name="Friedman R."/>
            <person name="Frazier M."/>
            <person name="Venter J.C."/>
        </authorList>
    </citation>
    <scope>NUCLEOTIDE SEQUENCE [LARGE SCALE GENOMIC DNA]</scope>
    <source>
        <strain evidence="2 3">PCC 7420</strain>
    </source>
</reference>
<dbReference type="Pfam" id="PF00873">
    <property type="entry name" value="ACR_tran"/>
    <property type="match status" value="1"/>
</dbReference>
<evidence type="ECO:0000256" key="1">
    <source>
        <dbReference type="SAM" id="Phobius"/>
    </source>
</evidence>
<feature type="transmembrane region" description="Helical" evidence="1">
    <location>
        <begin position="1036"/>
        <end position="1062"/>
    </location>
</feature>
<sequence>MKPAPTQFPYLPHLPDAPWHVSTFPPSAPMIKTFLTRWSIKHPVIVAALYIAVLVLSVLSLILLPVRMMPYVESPLVSIVTMAPGSSPTEVETYISKPIEQRLTVLDNVRFIRSSSQQDMSLVTIQFAWGDDINQAVQSVQSIMTAAEGDIELDGLNSRSYWVLPIDPLNRPVLTLALQGDGWDSVQLREFADNTLVDRLTQVPNVQAVSIFGGYRRQLQVVVDRPKLAAYGLSILQVRDAIDANNVSQGAGVLTQGDSEILVRADERALSAADVMDYPVLEQDGQVVYVRDVATVEDTFEERRSGYRYNGEAALAVNVIQKPDSSSPKVIKQVRAELEQIQAEYPGLSFAEAYDNSYLVNIILDSTFQELLISVLLAGVVILIFLEDFRATALIMISIPTSLALSTLPFIPIEMSLNSSTLIGMMMAIGKLVDDSIIVIDSIDRKLREGLRPRQAAIQGTGEVFLASAAASCVMIAALLPTIMAGGLTGLMFVGIVWPMVFAFIASLIVSVTLIPLIAAFVLKPPQNRRQRKTWLQWLLTPVRVGFQKLEQGYGWLLDRCMNNREVTLAIAGAAIVFAIALYPFVPQEMMPLGDSGQFMASLEMEPGTSFAKTDESTYRFEQILLAQPDIDKVSSQTGFELTRNSTYFSGYTMGSVNSASLIVTLKDDRNRDIWEIMDSVEAEARRTIPGLRRIALKEMGVDVMATSAAPIQLAVYGEDLDILHRLAQDVLRIAEDTPGLVMPQTSSALTQPEYQIQVDRRRAEELGMNVRMVAEQARYALTGGFTRRYYNRPNLRQNSILVRYEEEERGTLSNLANTYITTPMGQQVPLKTVATLERHNGPTVIEHINGKRVVYVNGYYRKGGPASMDLSMAIAMRAGMELQFPPGYGIDSMGDMTDMMIEFDRLLKGLVVSLILIYLILVIQFGSFIQPLVMMVSVPLQLVGVFGGLILADQTLSSVSILGIVILSGLSLSAAILLLELILAKREEGVPRDVAIRMAGPVRLKAITMTTCTTVIVIVRLAFFPEIGMDAYSPIATVILGGLLLSTLLTLVVVPVVYSFIDDATEWLKRRERRRRLSRHPDVILGK</sequence>
<dbReference type="SUPFAM" id="SSF82714">
    <property type="entry name" value="Multidrug efflux transporter AcrB TolC docking domain, DN and DC subdomains"/>
    <property type="match status" value="2"/>
</dbReference>
<dbReference type="SUPFAM" id="SSF82693">
    <property type="entry name" value="Multidrug efflux transporter AcrB pore domain, PN1, PN2, PC1 and PC2 subdomains"/>
    <property type="match status" value="3"/>
</dbReference>
<keyword evidence="3" id="KW-1185">Reference proteome</keyword>
<dbReference type="HOGENOM" id="CLU_002755_1_2_3"/>
<feature type="transmembrane region" description="Helical" evidence="1">
    <location>
        <begin position="368"/>
        <end position="386"/>
    </location>
</feature>
<dbReference type="PANTHER" id="PTHR32063:SF0">
    <property type="entry name" value="SWARMING MOTILITY PROTEIN SWRC"/>
    <property type="match status" value="1"/>
</dbReference>
<feature type="transmembrane region" description="Helical" evidence="1">
    <location>
        <begin position="496"/>
        <end position="523"/>
    </location>
</feature>
<dbReference type="Proteomes" id="UP000003835">
    <property type="component" value="Unassembled WGS sequence"/>
</dbReference>
<dbReference type="PANTHER" id="PTHR32063">
    <property type="match status" value="1"/>
</dbReference>
<keyword evidence="1" id="KW-1133">Transmembrane helix</keyword>
<dbReference type="eggNOG" id="COG0841">
    <property type="taxonomic scope" value="Bacteria"/>
</dbReference>
<evidence type="ECO:0000313" key="2">
    <source>
        <dbReference type="EMBL" id="EDX75321.1"/>
    </source>
</evidence>
<feature type="transmembrane region" description="Helical" evidence="1">
    <location>
        <begin position="44"/>
        <end position="66"/>
    </location>
</feature>
<dbReference type="Gene3D" id="3.30.70.1320">
    <property type="entry name" value="Multidrug efflux transporter AcrB pore domain like"/>
    <property type="match status" value="1"/>
</dbReference>
<name>B4VRK5_9CYAN</name>
<gene>
    <name evidence="2" type="ORF">MC7420_1239</name>
</gene>
<feature type="transmembrane region" description="Helical" evidence="1">
    <location>
        <begin position="423"/>
        <end position="443"/>
    </location>
</feature>
<feature type="transmembrane region" description="Helical" evidence="1">
    <location>
        <begin position="464"/>
        <end position="484"/>
    </location>
</feature>
<dbReference type="AlphaFoldDB" id="B4VRK5"/>
<feature type="transmembrane region" description="Helical" evidence="1">
    <location>
        <begin position="907"/>
        <end position="926"/>
    </location>
</feature>
<dbReference type="Gene3D" id="3.30.2090.10">
    <property type="entry name" value="Multidrug efflux transporter AcrB TolC docking domain, DN and DC subdomains"/>
    <property type="match status" value="2"/>
</dbReference>
<feature type="transmembrane region" description="Helical" evidence="1">
    <location>
        <begin position="1005"/>
        <end position="1024"/>
    </location>
</feature>
<dbReference type="PRINTS" id="PR00702">
    <property type="entry name" value="ACRIFLAVINRP"/>
</dbReference>
<dbReference type="EMBL" id="DS989849">
    <property type="protein sequence ID" value="EDX75321.1"/>
    <property type="molecule type" value="Genomic_DNA"/>
</dbReference>
<protein>
    <submittedName>
        <fullName evidence="2">RND transporter, HAE1/HME family, permease protein</fullName>
    </submittedName>
</protein>
<organism evidence="2 3">
    <name type="scientific">Coleofasciculus chthonoplastes PCC 7420</name>
    <dbReference type="NCBI Taxonomy" id="118168"/>
    <lineage>
        <taxon>Bacteria</taxon>
        <taxon>Bacillati</taxon>
        <taxon>Cyanobacteriota</taxon>
        <taxon>Cyanophyceae</taxon>
        <taxon>Coleofasciculales</taxon>
        <taxon>Coleofasciculaceae</taxon>
        <taxon>Coleofasciculus</taxon>
    </lineage>
</organism>
<evidence type="ECO:0000313" key="3">
    <source>
        <dbReference type="Proteomes" id="UP000003835"/>
    </source>
</evidence>
<feature type="transmembrane region" description="Helical" evidence="1">
    <location>
        <begin position="393"/>
        <end position="411"/>
    </location>
</feature>
<dbReference type="Gene3D" id="1.20.1640.10">
    <property type="entry name" value="Multidrug efflux transporter AcrB transmembrane domain"/>
    <property type="match status" value="2"/>
</dbReference>
<dbReference type="STRING" id="118168.MC7420_1239"/>
<dbReference type="InterPro" id="IPR001036">
    <property type="entry name" value="Acrflvin-R"/>
</dbReference>
<dbReference type="InterPro" id="IPR027463">
    <property type="entry name" value="AcrB_DN_DC_subdom"/>
</dbReference>
<feature type="transmembrane region" description="Helical" evidence="1">
    <location>
        <begin position="959"/>
        <end position="984"/>
    </location>
</feature>
<feature type="transmembrane region" description="Helical" evidence="1">
    <location>
        <begin position="933"/>
        <end position="953"/>
    </location>
</feature>
<dbReference type="SUPFAM" id="SSF82866">
    <property type="entry name" value="Multidrug efflux transporter AcrB transmembrane domain"/>
    <property type="match status" value="2"/>
</dbReference>
<keyword evidence="1" id="KW-0812">Transmembrane</keyword>
<feature type="transmembrane region" description="Helical" evidence="1">
    <location>
        <begin position="567"/>
        <end position="586"/>
    </location>
</feature>
<proteinExistence type="predicted"/>
<dbReference type="Gene3D" id="3.30.70.1440">
    <property type="entry name" value="Multidrug efflux transporter AcrB pore domain"/>
    <property type="match status" value="1"/>
</dbReference>
<dbReference type="Gene3D" id="3.30.70.1430">
    <property type="entry name" value="Multidrug efflux transporter AcrB pore domain"/>
    <property type="match status" value="2"/>
</dbReference>
<keyword evidence="1" id="KW-0472">Membrane</keyword>